<dbReference type="Gene3D" id="1.25.10.10">
    <property type="entry name" value="Leucine-rich Repeat Variant"/>
    <property type="match status" value="1"/>
</dbReference>
<organism evidence="1">
    <name type="scientific">Siphoviridae sp. ctljn1</name>
    <dbReference type="NCBI Taxonomy" id="2826448"/>
    <lineage>
        <taxon>Viruses</taxon>
        <taxon>Duplodnaviria</taxon>
        <taxon>Heunggongvirae</taxon>
        <taxon>Uroviricota</taxon>
        <taxon>Caudoviricetes</taxon>
    </lineage>
</organism>
<protein>
    <submittedName>
        <fullName evidence="1">Tail tape measure protein</fullName>
    </submittedName>
</protein>
<dbReference type="InterPro" id="IPR016024">
    <property type="entry name" value="ARM-type_fold"/>
</dbReference>
<dbReference type="SUPFAM" id="SSF48371">
    <property type="entry name" value="ARM repeat"/>
    <property type="match status" value="1"/>
</dbReference>
<reference evidence="1" key="1">
    <citation type="journal article" date="2021" name="Proc. Natl. Acad. Sci. U.S.A.">
        <title>A Catalog of Tens of Thousands of Viruses from Human Metagenomes Reveals Hidden Associations with Chronic Diseases.</title>
        <authorList>
            <person name="Tisza M.J."/>
            <person name="Buck C.B."/>
        </authorList>
    </citation>
    <scope>NUCLEOTIDE SEQUENCE</scope>
    <source>
        <strain evidence="1">Ctljn1</strain>
    </source>
</reference>
<dbReference type="InterPro" id="IPR011989">
    <property type="entry name" value="ARM-like"/>
</dbReference>
<name>A0A8S5R1F9_9CAUD</name>
<sequence>MAINVFEMFAKLNMDSSDFESGLDKASSTAKTFLKGIGISIGAVSTGIAVLTKKAVDSYADYQQNLGGVQKLYGNMGQSLEEYANSVGKSTDEVKGQWEKLESAQSTVLKNAQNAYKTAGMSANQYMETATQFSASLISSLGGDTQKSAEMTDVAMRAISDNWNTFGGDLESITNAYKGFSKQNFTMLDNLKLGYGGTKEEMQRLIDHANKLGEAYGVTSKLSIDSFADIVTAIQAVQQEQNIAGTTAREASTTVSGSINMAKMAWENLVTGFGDGTANLDALIGNLVDSIIGYTDEAGEHVNGVVDNLMPVIQSALTGIATAIQGLIPIISEQLPTMISTLLPIVLESATNLVTGLISSLPAILQVLINSLPVIISTLITGVDWSGVFNSLSETLQSVITVFQNLGKQVFDWFTGDGLAQLIQCGTQWIVGLSQGLVEGIPNLLEQALPMILQFAESLRANFGLIVDAGIQVLQNLVQGIANGLPTMIQYLPTIISEFCGLINDNLPKILEAGFNMLVTLAQGIVNAIPTLLTHIPEIFSAIIDVWTALNWIDMGKNVIKWITDGIKSLFNNIPNLLKNIGDTAKGWFKNIDWASLGNSLISKITGALRQTGANVWNTLKGIGQSAMNIFKNMDWSSLGTNLVRGIWNGISNVTGWIINKIGGFTSSVLKSIKGFFGIHSPSKKTAWVGKMLMEGMSKGIDDNVSEVISSMSDMGKEVMKEADSMSVKASVKAIGESVTDSNKSEDSSKYKTSGGIVINVYASEGMDIDELVEEIMIKLEKARKKEEEVFA</sequence>
<evidence type="ECO:0000313" key="1">
    <source>
        <dbReference type="EMBL" id="DAE24921.1"/>
    </source>
</evidence>
<dbReference type="EMBL" id="BK015788">
    <property type="protein sequence ID" value="DAE24921.1"/>
    <property type="molecule type" value="Genomic_DNA"/>
</dbReference>
<proteinExistence type="predicted"/>
<accession>A0A8S5R1F9</accession>